<keyword evidence="5" id="KW-0539">Nucleus</keyword>
<name>A0AAD5WPQ9_9PEZI</name>
<evidence type="ECO:0000256" key="1">
    <source>
        <dbReference type="ARBA" id="ARBA00004123"/>
    </source>
</evidence>
<feature type="region of interest" description="Disordered" evidence="6">
    <location>
        <begin position="605"/>
        <end position="659"/>
    </location>
</feature>
<protein>
    <recommendedName>
        <fullName evidence="7">Xylanolytic transcriptional activator regulatory domain-containing protein</fullName>
    </recommendedName>
</protein>
<dbReference type="PANTHER" id="PTHR47338:SF10">
    <property type="entry name" value="TRANSCRIPTION FACTOR DOMAIN-CONTAINING PROTEIN-RELATED"/>
    <property type="match status" value="1"/>
</dbReference>
<accession>A0AAD5WPQ9</accession>
<evidence type="ECO:0000256" key="2">
    <source>
        <dbReference type="ARBA" id="ARBA00022723"/>
    </source>
</evidence>
<proteinExistence type="predicted"/>
<dbReference type="Proteomes" id="UP001201980">
    <property type="component" value="Unassembled WGS sequence"/>
</dbReference>
<dbReference type="InterPro" id="IPR050815">
    <property type="entry name" value="TF_fung"/>
</dbReference>
<dbReference type="Pfam" id="PF04082">
    <property type="entry name" value="Fungal_trans"/>
    <property type="match status" value="1"/>
</dbReference>
<keyword evidence="3" id="KW-0805">Transcription regulation</keyword>
<keyword evidence="2" id="KW-0479">Metal-binding</keyword>
<dbReference type="PANTHER" id="PTHR47338">
    <property type="entry name" value="ZN(II)2CYS6 TRANSCRIPTION FACTOR (EUROFUNG)-RELATED"/>
    <property type="match status" value="1"/>
</dbReference>
<comment type="subcellular location">
    <subcellularLocation>
        <location evidence="1">Nucleus</location>
    </subcellularLocation>
</comment>
<evidence type="ECO:0000256" key="4">
    <source>
        <dbReference type="ARBA" id="ARBA00023163"/>
    </source>
</evidence>
<evidence type="ECO:0000256" key="6">
    <source>
        <dbReference type="SAM" id="MobiDB-lite"/>
    </source>
</evidence>
<dbReference type="GO" id="GO:0008270">
    <property type="term" value="F:zinc ion binding"/>
    <property type="evidence" value="ECO:0007669"/>
    <property type="project" value="InterPro"/>
</dbReference>
<feature type="domain" description="Xylanolytic transcriptional activator regulatory" evidence="7">
    <location>
        <begin position="206"/>
        <end position="285"/>
    </location>
</feature>
<dbReference type="InterPro" id="IPR007219">
    <property type="entry name" value="XnlR_reg_dom"/>
</dbReference>
<dbReference type="GO" id="GO:0005634">
    <property type="term" value="C:nucleus"/>
    <property type="evidence" value="ECO:0007669"/>
    <property type="project" value="UniProtKB-SubCell"/>
</dbReference>
<evidence type="ECO:0000256" key="3">
    <source>
        <dbReference type="ARBA" id="ARBA00023015"/>
    </source>
</evidence>
<evidence type="ECO:0000313" key="8">
    <source>
        <dbReference type="EMBL" id="KAJ2898102.1"/>
    </source>
</evidence>
<dbReference type="GO" id="GO:0000981">
    <property type="term" value="F:DNA-binding transcription factor activity, RNA polymerase II-specific"/>
    <property type="evidence" value="ECO:0007669"/>
    <property type="project" value="InterPro"/>
</dbReference>
<dbReference type="EMBL" id="JAKWBI020000244">
    <property type="protein sequence ID" value="KAJ2898102.1"/>
    <property type="molecule type" value="Genomic_DNA"/>
</dbReference>
<organism evidence="8 9">
    <name type="scientific">Zalerion maritima</name>
    <dbReference type="NCBI Taxonomy" id="339359"/>
    <lineage>
        <taxon>Eukaryota</taxon>
        <taxon>Fungi</taxon>
        <taxon>Dikarya</taxon>
        <taxon>Ascomycota</taxon>
        <taxon>Pezizomycotina</taxon>
        <taxon>Sordariomycetes</taxon>
        <taxon>Lulworthiomycetidae</taxon>
        <taxon>Lulworthiales</taxon>
        <taxon>Lulworthiaceae</taxon>
        <taxon>Zalerion</taxon>
    </lineage>
</organism>
<evidence type="ECO:0000256" key="5">
    <source>
        <dbReference type="ARBA" id="ARBA00023242"/>
    </source>
</evidence>
<feature type="region of interest" description="Disordered" evidence="6">
    <location>
        <begin position="1"/>
        <end position="26"/>
    </location>
</feature>
<dbReference type="GO" id="GO:0003677">
    <property type="term" value="F:DNA binding"/>
    <property type="evidence" value="ECO:0007669"/>
    <property type="project" value="InterPro"/>
</dbReference>
<keyword evidence="9" id="KW-1185">Reference proteome</keyword>
<sequence>MSSNHGSPALPSPQPTDEDDALLDGSDVSDTAATNFVRAISLSSLIHPSHEKYRLDSPSGKESNSGTAGFFIELAGVQDLISQACDNLSLSIQHLQTLIDLFFENMTTFPLFHPTLFSAKIQEIKSRLHLEALFSAMFSFSARFVPSSNSKGTEDRLSHLRFHNLALKLVDQATDECGDETPPLHLLQAMTLNVFYLLTNGARGKAWRLIRLCVGMAYELRLHLTDFEGRGGCTDMNRWPVKEERRRCWWAIWEMDVFASVIRRCPTGIDWGTMDVLLPVSDTDWAGSGRSFGYESCFLEKKPSDRLKELEKCGNENPSAWLIVIISILRDAQILCRGNMQGIMLDRGPSDTTTALDLISYFLNTFRKKRSGEDAAKLADLVDALHNLKQVLPESIAYREGEDLSFSDPNTQLQLDSQHSFGDNDARRRDGAKYSVYLMTQLAQFMIYHHYSFSEIFSGAIFTGNRTVISPDVNRGTGASAAAAVSPSQKCQGLVHCLDAANKIASITSHCADEYVKCVNPFLASTVWLAASLQVLHKVMVNPEDKKELEASRSRCEALRRSCQLYAEFWSTPLVLLDNLATLDERLAAKKNATAIATRQQKEAAARRFAEARRQRRGSGRTVLSEPRPFQGPLPPVFGSTDGESPGGEIQSGSGDAHIEAKRRWTQPSGLSAFHASRPDFAPSFGPSHLPIGSEGVAAPPATGDLHNPISADHLLNPALLPFDASGFFSMDAPELSMGAGDDFAWYLSNLMTDQSFQGRQH</sequence>
<dbReference type="SMART" id="SM00906">
    <property type="entry name" value="Fungal_trans"/>
    <property type="match status" value="1"/>
</dbReference>
<dbReference type="GO" id="GO:0006351">
    <property type="term" value="P:DNA-templated transcription"/>
    <property type="evidence" value="ECO:0007669"/>
    <property type="project" value="InterPro"/>
</dbReference>
<comment type="caution">
    <text evidence="8">The sequence shown here is derived from an EMBL/GenBank/DDBJ whole genome shotgun (WGS) entry which is preliminary data.</text>
</comment>
<gene>
    <name evidence="8" type="ORF">MKZ38_004161</name>
</gene>
<feature type="region of interest" description="Disordered" evidence="6">
    <location>
        <begin position="672"/>
        <end position="705"/>
    </location>
</feature>
<dbReference type="CDD" id="cd12148">
    <property type="entry name" value="fungal_TF_MHR"/>
    <property type="match status" value="1"/>
</dbReference>
<evidence type="ECO:0000313" key="9">
    <source>
        <dbReference type="Proteomes" id="UP001201980"/>
    </source>
</evidence>
<keyword evidence="4" id="KW-0804">Transcription</keyword>
<dbReference type="AlphaFoldDB" id="A0AAD5WPQ9"/>
<evidence type="ECO:0000259" key="7">
    <source>
        <dbReference type="SMART" id="SM00906"/>
    </source>
</evidence>
<reference evidence="8" key="1">
    <citation type="submission" date="2022-07" db="EMBL/GenBank/DDBJ databases">
        <title>Draft genome sequence of Zalerion maritima ATCC 34329, a (micro)plastics degrading marine fungus.</title>
        <authorList>
            <person name="Paco A."/>
            <person name="Goncalves M.F.M."/>
            <person name="Rocha-Santos T.A.P."/>
            <person name="Alves A."/>
        </authorList>
    </citation>
    <scope>NUCLEOTIDE SEQUENCE</scope>
    <source>
        <strain evidence="8">ATCC 34329</strain>
    </source>
</reference>